<sequence length="403" mass="46922">MEAERRPRRDASTEIAQEHENFVLSVREKMEKVSYSHCICKIPDKLFNHNEEKYTIPALVSIGPLHHGKEKFTFMEGQKWHYVNTLLGRTSNMKASLDICVRKLKELEGRARKCYGEDVTLESNKFIEVMLLDGLFIIELFLKLAVKSLRRRGDIIFNTHETFIRLRSDLILLENQIPFFILRELFILVPIPKQCSLSLTELALHFFRSMISGDVQILQKKFGQDFSHLLDLVHQSYLPTFPTVQHSEAKTNLHSATKLKALGVVIKKFKNDNLLNINFFDGVLQVPPLNINDHTEILLRNFIAMEHCNQNCSKLVTSYVYLIRYLVQSKEDARLFCQRCIFNGLEEENIVLMFTKIHVEIDVEEFYYKGLCDQIDKYGISGKKEKMLKVLARFCRKAKALIT</sequence>
<dbReference type="Proteomes" id="UP001237642">
    <property type="component" value="Unassembled WGS sequence"/>
</dbReference>
<gene>
    <name evidence="1" type="ORF">POM88_015678</name>
</gene>
<name>A0AAD8IKP5_9APIA</name>
<dbReference type="InterPro" id="IPR004158">
    <property type="entry name" value="DUF247_pln"/>
</dbReference>
<dbReference type="PANTHER" id="PTHR31170">
    <property type="entry name" value="BNAC04G53230D PROTEIN"/>
    <property type="match status" value="1"/>
</dbReference>
<dbReference type="Pfam" id="PF03140">
    <property type="entry name" value="DUF247"/>
    <property type="match status" value="1"/>
</dbReference>
<comment type="caution">
    <text evidence="1">The sequence shown here is derived from an EMBL/GenBank/DDBJ whole genome shotgun (WGS) entry which is preliminary data.</text>
</comment>
<dbReference type="AlphaFoldDB" id="A0AAD8IKP5"/>
<organism evidence="1 2">
    <name type="scientific">Heracleum sosnowskyi</name>
    <dbReference type="NCBI Taxonomy" id="360622"/>
    <lineage>
        <taxon>Eukaryota</taxon>
        <taxon>Viridiplantae</taxon>
        <taxon>Streptophyta</taxon>
        <taxon>Embryophyta</taxon>
        <taxon>Tracheophyta</taxon>
        <taxon>Spermatophyta</taxon>
        <taxon>Magnoliopsida</taxon>
        <taxon>eudicotyledons</taxon>
        <taxon>Gunneridae</taxon>
        <taxon>Pentapetalae</taxon>
        <taxon>asterids</taxon>
        <taxon>campanulids</taxon>
        <taxon>Apiales</taxon>
        <taxon>Apiaceae</taxon>
        <taxon>Apioideae</taxon>
        <taxon>apioid superclade</taxon>
        <taxon>Tordylieae</taxon>
        <taxon>Tordyliinae</taxon>
        <taxon>Heracleum</taxon>
    </lineage>
</organism>
<evidence type="ECO:0000313" key="1">
    <source>
        <dbReference type="EMBL" id="KAK1387500.1"/>
    </source>
</evidence>
<keyword evidence="2" id="KW-1185">Reference proteome</keyword>
<accession>A0AAD8IKP5</accession>
<evidence type="ECO:0000313" key="2">
    <source>
        <dbReference type="Proteomes" id="UP001237642"/>
    </source>
</evidence>
<proteinExistence type="predicted"/>
<reference evidence="1" key="1">
    <citation type="submission" date="2023-02" db="EMBL/GenBank/DDBJ databases">
        <title>Genome of toxic invasive species Heracleum sosnowskyi carries increased number of genes despite the absence of recent whole-genome duplications.</title>
        <authorList>
            <person name="Schelkunov M."/>
            <person name="Shtratnikova V."/>
            <person name="Makarenko M."/>
            <person name="Klepikova A."/>
            <person name="Omelchenko D."/>
            <person name="Novikova G."/>
            <person name="Obukhova E."/>
            <person name="Bogdanov V."/>
            <person name="Penin A."/>
            <person name="Logacheva M."/>
        </authorList>
    </citation>
    <scope>NUCLEOTIDE SEQUENCE</scope>
    <source>
        <strain evidence="1">Hsosn_3</strain>
        <tissue evidence="1">Leaf</tissue>
    </source>
</reference>
<dbReference type="PANTHER" id="PTHR31170:SF20">
    <property type="entry name" value="DUF247 DOMAIN PROTEIN"/>
    <property type="match status" value="1"/>
</dbReference>
<reference evidence="1" key="2">
    <citation type="submission" date="2023-05" db="EMBL/GenBank/DDBJ databases">
        <authorList>
            <person name="Schelkunov M.I."/>
        </authorList>
    </citation>
    <scope>NUCLEOTIDE SEQUENCE</scope>
    <source>
        <strain evidence="1">Hsosn_3</strain>
        <tissue evidence="1">Leaf</tissue>
    </source>
</reference>
<protein>
    <submittedName>
        <fullName evidence="1">UPF0481 protein</fullName>
    </submittedName>
</protein>
<dbReference type="EMBL" id="JAUIZM010000004">
    <property type="protein sequence ID" value="KAK1387500.1"/>
    <property type="molecule type" value="Genomic_DNA"/>
</dbReference>